<sequence>MNETTAATTSSTTSSAAAVADSASAAATTKTASTMNSAGSVASASIPTTTTAKATSVKLLIKASNQQYEDQILDIDLLWTVKRLKTHLEMVYPNKPPVDEQKLIYSGQLLNDNLLLKDVIRSYKDVYTHNHIIHLVYTPKNSLNTNFKQKSKVSVSSASANMSHSGNTGDGLRQRHVAGSDSVNAAPQYNNQQQYYQQYQQQQQNLLFPQFSQQLQNLPCPTYDPNNSRNVLPFPMPGQFNIQAMATQQAAMYQWMQQVYSQYMEQYTRMATSPSTGIANFSMPNVAAAPAANLPAIGVSPLGFNPFQQQMPFIAPTTAAGVAAAGANNPVISAASLLSQPGRVQPLAQAVPAAESNTAAEAAVGEQPQQAQAQPERQQAVAPRFPNIVQEEQENRDWLDSFFAITRLAIFLTILYFNSSPLRCLAVVIIAGGIYLYHIGVLRLRNERNNNNINRNNNAADADQIRRGVRQVQQAAQADERRNPENDGAAADAAADSQPTATDAAGAESTATAAAEATENNDNTASVISVLRTFVVTFFTSLLPETPTL</sequence>
<dbReference type="AlphaFoldDB" id="A0A034VZY6"/>
<feature type="region of interest" description="Disordered" evidence="6">
    <location>
        <begin position="358"/>
        <end position="380"/>
    </location>
</feature>
<evidence type="ECO:0000256" key="5">
    <source>
        <dbReference type="ARBA" id="ARBA00023230"/>
    </source>
</evidence>
<evidence type="ECO:0000256" key="7">
    <source>
        <dbReference type="SAM" id="Phobius"/>
    </source>
</evidence>
<dbReference type="InterPro" id="IPR029071">
    <property type="entry name" value="Ubiquitin-like_domsf"/>
</dbReference>
<dbReference type="FunFam" id="3.10.20.90:FF:000046">
    <property type="entry name" value="Homocysteine-responsive endoplasmic reticulum-resident ubiquitin-like domain member 2 protein"/>
    <property type="match status" value="1"/>
</dbReference>
<keyword evidence="3 7" id="KW-1133">Transmembrane helix</keyword>
<evidence type="ECO:0000256" key="4">
    <source>
        <dbReference type="ARBA" id="ARBA00023136"/>
    </source>
</evidence>
<evidence type="ECO:0000256" key="3">
    <source>
        <dbReference type="ARBA" id="ARBA00022989"/>
    </source>
</evidence>
<feature type="region of interest" description="Disordered" evidence="6">
    <location>
        <begin position="154"/>
        <end position="175"/>
    </location>
</feature>
<keyword evidence="5" id="KW-0834">Unfolded protein response</keyword>
<evidence type="ECO:0000256" key="6">
    <source>
        <dbReference type="SAM" id="MobiDB-lite"/>
    </source>
</evidence>
<evidence type="ECO:0000256" key="2">
    <source>
        <dbReference type="ARBA" id="ARBA00022692"/>
    </source>
</evidence>
<dbReference type="SUPFAM" id="SSF54236">
    <property type="entry name" value="Ubiquitin-like"/>
    <property type="match status" value="1"/>
</dbReference>
<feature type="region of interest" description="Disordered" evidence="6">
    <location>
        <begin position="472"/>
        <end position="519"/>
    </location>
</feature>
<organism evidence="9">
    <name type="scientific">Bactrocera dorsalis</name>
    <name type="common">Oriental fruit fly</name>
    <name type="synonym">Dacus dorsalis</name>
    <dbReference type="NCBI Taxonomy" id="27457"/>
    <lineage>
        <taxon>Eukaryota</taxon>
        <taxon>Metazoa</taxon>
        <taxon>Ecdysozoa</taxon>
        <taxon>Arthropoda</taxon>
        <taxon>Hexapoda</taxon>
        <taxon>Insecta</taxon>
        <taxon>Pterygota</taxon>
        <taxon>Neoptera</taxon>
        <taxon>Endopterygota</taxon>
        <taxon>Diptera</taxon>
        <taxon>Brachycera</taxon>
        <taxon>Muscomorpha</taxon>
        <taxon>Tephritoidea</taxon>
        <taxon>Tephritidae</taxon>
        <taxon>Bactrocera</taxon>
        <taxon>Bactrocera</taxon>
    </lineage>
</organism>
<dbReference type="Gene3D" id="3.10.20.90">
    <property type="entry name" value="Phosphatidylinositol 3-kinase Catalytic Subunit, Chain A, domain 1"/>
    <property type="match status" value="1"/>
</dbReference>
<dbReference type="PANTHER" id="PTHR12943">
    <property type="entry name" value="HOMOCYSTEINE-RESPONSIVE ENDOPLASMIC RETICULUM-RESIDENT UNIQUITIN-LIKE DOMAIN HERPUD PROTEIN FAMILY MEMBER"/>
    <property type="match status" value="1"/>
</dbReference>
<dbReference type="PROSITE" id="PS50053">
    <property type="entry name" value="UBIQUITIN_2"/>
    <property type="match status" value="1"/>
</dbReference>
<protein>
    <submittedName>
        <fullName evidence="9">Homocysteine-responsive endoplasmic reticulum-resident ubiquitin-like domain member 2 protein</fullName>
    </submittedName>
</protein>
<keyword evidence="4 7" id="KW-0472">Membrane</keyword>
<gene>
    <name evidence="9" type="primary">HERP2</name>
</gene>
<dbReference type="EMBL" id="GAKP01010963">
    <property type="protein sequence ID" value="JAC47989.1"/>
    <property type="molecule type" value="Transcribed_RNA"/>
</dbReference>
<evidence type="ECO:0000259" key="8">
    <source>
        <dbReference type="PROSITE" id="PS50053"/>
    </source>
</evidence>
<keyword evidence="2 7" id="KW-0812">Transmembrane</keyword>
<accession>A0A034VZY6</accession>
<dbReference type="OrthoDB" id="21589at2759"/>
<feature type="domain" description="Ubiquitin-like" evidence="8">
    <location>
        <begin position="57"/>
        <end position="118"/>
    </location>
</feature>
<dbReference type="InterPro" id="IPR039751">
    <property type="entry name" value="HERPUD1/2"/>
</dbReference>
<dbReference type="Pfam" id="PF00240">
    <property type="entry name" value="ubiquitin"/>
    <property type="match status" value="1"/>
</dbReference>
<dbReference type="GO" id="GO:0016020">
    <property type="term" value="C:membrane"/>
    <property type="evidence" value="ECO:0007669"/>
    <property type="project" value="UniProtKB-SubCell"/>
</dbReference>
<feature type="compositionally biased region" description="Low complexity" evidence="6">
    <location>
        <begin position="487"/>
        <end position="519"/>
    </location>
</feature>
<name>A0A034VZY6_BACDO</name>
<comment type="subcellular location">
    <subcellularLocation>
        <location evidence="1">Membrane</location>
    </subcellularLocation>
</comment>
<dbReference type="SMART" id="SM00213">
    <property type="entry name" value="UBQ"/>
    <property type="match status" value="1"/>
</dbReference>
<proteinExistence type="predicted"/>
<evidence type="ECO:0000313" key="9">
    <source>
        <dbReference type="EMBL" id="JAC47989.1"/>
    </source>
</evidence>
<reference evidence="9" key="1">
    <citation type="journal article" date="2014" name="BMC Genomics">
        <title>Characterizing the developmental transcriptome of the oriental fruit fly, Bactrocera dorsalis (Diptera: Tephritidae) through comparative genomic analysis with Drosophila melanogaster utilizing modENCODE datasets.</title>
        <authorList>
            <person name="Geib S.M."/>
            <person name="Calla B."/>
            <person name="Hall B."/>
            <person name="Hou S."/>
            <person name="Manoukis N.C."/>
        </authorList>
    </citation>
    <scope>NUCLEOTIDE SEQUENCE</scope>
    <source>
        <strain evidence="9">Punador</strain>
    </source>
</reference>
<feature type="transmembrane region" description="Helical" evidence="7">
    <location>
        <begin position="424"/>
        <end position="444"/>
    </location>
</feature>
<dbReference type="GO" id="GO:0030968">
    <property type="term" value="P:endoplasmic reticulum unfolded protein response"/>
    <property type="evidence" value="ECO:0007669"/>
    <property type="project" value="TreeGrafter"/>
</dbReference>
<dbReference type="PANTHER" id="PTHR12943:SF27">
    <property type="entry name" value="HOMOCYSTEINE-INDUCED ENDOPLASMIC RETICULUM PROTEIN, ISOFORM A"/>
    <property type="match status" value="1"/>
</dbReference>
<evidence type="ECO:0000256" key="1">
    <source>
        <dbReference type="ARBA" id="ARBA00004370"/>
    </source>
</evidence>
<dbReference type="InterPro" id="IPR000626">
    <property type="entry name" value="Ubiquitin-like_dom"/>
</dbReference>